<dbReference type="InterPro" id="IPR018359">
    <property type="entry name" value="Bromodomain_CS"/>
</dbReference>
<feature type="region of interest" description="Disordered" evidence="5">
    <location>
        <begin position="341"/>
        <end position="469"/>
    </location>
</feature>
<dbReference type="OrthoDB" id="21449at2759"/>
<evidence type="ECO:0000256" key="5">
    <source>
        <dbReference type="SAM" id="MobiDB-lite"/>
    </source>
</evidence>
<dbReference type="InterPro" id="IPR036427">
    <property type="entry name" value="Bromodomain-like_sf"/>
</dbReference>
<protein>
    <submittedName>
        <fullName evidence="8">Swr1 complex bromodomain subunit Brf1 isoform B</fullName>
    </submittedName>
</protein>
<dbReference type="InterPro" id="IPR001487">
    <property type="entry name" value="Bromodomain"/>
</dbReference>
<organism evidence="8 9">
    <name type="scientific">Micractinium conductrix</name>
    <dbReference type="NCBI Taxonomy" id="554055"/>
    <lineage>
        <taxon>Eukaryota</taxon>
        <taxon>Viridiplantae</taxon>
        <taxon>Chlorophyta</taxon>
        <taxon>core chlorophytes</taxon>
        <taxon>Trebouxiophyceae</taxon>
        <taxon>Chlorellales</taxon>
        <taxon>Chlorellaceae</taxon>
        <taxon>Chlorella clade</taxon>
        <taxon>Micractinium</taxon>
    </lineage>
</organism>
<dbReference type="Gene3D" id="1.20.1270.220">
    <property type="match status" value="1"/>
</dbReference>
<dbReference type="InterPro" id="IPR038336">
    <property type="entry name" value="NET_sf"/>
</dbReference>
<dbReference type="PROSITE" id="PS50014">
    <property type="entry name" value="BROMODOMAIN_2"/>
    <property type="match status" value="1"/>
</dbReference>
<gene>
    <name evidence="8" type="ORF">C2E20_2289</name>
</gene>
<name>A0A2P6VKH1_9CHLO</name>
<feature type="compositionally biased region" description="Gly residues" evidence="5">
    <location>
        <begin position="442"/>
        <end position="451"/>
    </location>
</feature>
<dbReference type="CDD" id="cd04369">
    <property type="entry name" value="Bromodomain"/>
    <property type="match status" value="1"/>
</dbReference>
<dbReference type="SMART" id="SM00297">
    <property type="entry name" value="BROMO"/>
    <property type="match status" value="1"/>
</dbReference>
<evidence type="ECO:0000259" key="6">
    <source>
        <dbReference type="PROSITE" id="PS50014"/>
    </source>
</evidence>
<feature type="domain" description="NET" evidence="7">
    <location>
        <begin position="263"/>
        <end position="346"/>
    </location>
</feature>
<accession>A0A2P6VKH1</accession>
<feature type="compositionally biased region" description="Gly residues" evidence="5">
    <location>
        <begin position="378"/>
        <end position="389"/>
    </location>
</feature>
<dbReference type="PROSITE" id="PS51525">
    <property type="entry name" value="NET"/>
    <property type="match status" value="1"/>
</dbReference>
<dbReference type="Pfam" id="PF17035">
    <property type="entry name" value="BET"/>
    <property type="match status" value="1"/>
</dbReference>
<dbReference type="Gene3D" id="1.20.920.10">
    <property type="entry name" value="Bromodomain-like"/>
    <property type="match status" value="1"/>
</dbReference>
<keyword evidence="1" id="KW-0805">Transcription regulation</keyword>
<dbReference type="Gene3D" id="3.10.450.240">
    <property type="match status" value="1"/>
</dbReference>
<dbReference type="SUPFAM" id="SSF47370">
    <property type="entry name" value="Bromodomain"/>
    <property type="match status" value="1"/>
</dbReference>
<dbReference type="Pfam" id="PF04280">
    <property type="entry name" value="Tim44"/>
    <property type="match status" value="1"/>
</dbReference>
<dbReference type="Proteomes" id="UP000239649">
    <property type="component" value="Unassembled WGS sequence"/>
</dbReference>
<evidence type="ECO:0000259" key="7">
    <source>
        <dbReference type="PROSITE" id="PS51525"/>
    </source>
</evidence>
<dbReference type="AlphaFoldDB" id="A0A2P6VKH1"/>
<proteinExistence type="predicted"/>
<reference evidence="8 9" key="1">
    <citation type="journal article" date="2018" name="Plant J.">
        <title>Genome sequences of Chlorella sorokiniana UTEX 1602 and Micractinium conductrix SAG 241.80: implications to maltose excretion by a green alga.</title>
        <authorList>
            <person name="Arriola M.B."/>
            <person name="Velmurugan N."/>
            <person name="Zhang Y."/>
            <person name="Plunkett M.H."/>
            <person name="Hondzo H."/>
            <person name="Barney B.M."/>
        </authorList>
    </citation>
    <scope>NUCLEOTIDE SEQUENCE [LARGE SCALE GENOMIC DNA]</scope>
    <source>
        <strain evidence="8 9">SAG 241.80</strain>
    </source>
</reference>
<feature type="compositionally biased region" description="Basic and acidic residues" evidence="5">
    <location>
        <begin position="406"/>
        <end position="422"/>
    </location>
</feature>
<keyword evidence="9" id="KW-1185">Reference proteome</keyword>
<feature type="domain" description="Bromo" evidence="6">
    <location>
        <begin position="155"/>
        <end position="225"/>
    </location>
</feature>
<evidence type="ECO:0000256" key="2">
    <source>
        <dbReference type="ARBA" id="ARBA00023117"/>
    </source>
</evidence>
<evidence type="ECO:0000256" key="1">
    <source>
        <dbReference type="ARBA" id="ARBA00023015"/>
    </source>
</evidence>
<evidence type="ECO:0000256" key="4">
    <source>
        <dbReference type="PROSITE-ProRule" id="PRU00035"/>
    </source>
</evidence>
<evidence type="ECO:0000313" key="9">
    <source>
        <dbReference type="Proteomes" id="UP000239649"/>
    </source>
</evidence>
<dbReference type="InterPro" id="IPR027353">
    <property type="entry name" value="NET_dom"/>
</dbReference>
<dbReference type="Pfam" id="PF00439">
    <property type="entry name" value="Bromodomain"/>
    <property type="match status" value="1"/>
</dbReference>
<keyword evidence="3" id="KW-0804">Transcription</keyword>
<evidence type="ECO:0000313" key="8">
    <source>
        <dbReference type="EMBL" id="PSC74593.1"/>
    </source>
</evidence>
<comment type="caution">
    <text evidence="8">The sequence shown here is derived from an EMBL/GenBank/DDBJ whole genome shotgun (WGS) entry which is preliminary data.</text>
</comment>
<dbReference type="InterPro" id="IPR032710">
    <property type="entry name" value="NTF2-like_dom_sf"/>
</dbReference>
<dbReference type="InterPro" id="IPR007379">
    <property type="entry name" value="Tim44-like_dom"/>
</dbReference>
<feature type="compositionally biased region" description="Low complexity" evidence="5">
    <location>
        <begin position="343"/>
        <end position="357"/>
    </location>
</feature>
<dbReference type="PRINTS" id="PR00503">
    <property type="entry name" value="BROMODOMAIN"/>
</dbReference>
<evidence type="ECO:0000256" key="3">
    <source>
        <dbReference type="ARBA" id="ARBA00023163"/>
    </source>
</evidence>
<keyword evidence="2 4" id="KW-0103">Bromodomain</keyword>
<feature type="compositionally biased region" description="Low complexity" evidence="5">
    <location>
        <begin position="423"/>
        <end position="441"/>
    </location>
</feature>
<sequence>MTSDKAAALLKKLVLRLDDGTLIKAGGEGTDAATVMKPAEAYGVGSLTEAHLLKAQALLCEVHAKLPEEGPLRSLSMGSKRSVDTGYHHAEVGPTVSGKRSRSMGGAYANGVDDFLESPTSGALPPAPSGVPLSHMQPPMAAAPIRIVDNLIKILGPIDSPIFFNEVDPVAVPDYYVVVKRPVCLKQIRQRLHTGAYGSPQDFYADMDQLVYNCLLYNPVGTYVRQLGQKIEQRWLDNWRRNPILAQYQAGPAGGHRVPRTTSVNSYKNYQALPAEAQAALAEALQDEGVLASKMDGVVAILQRANQLPTNEEGEVELDLSVLSPGVVWELYEYVIGKPPPGSAAAAAQQPARSSFQLQEDSDYDPHWRGFAAAPPGSSGGGGGGGGDGTKVASTEQAGQQLADEPQQRHEQQDQKKEEKQADAAAKATADEAASSAADGAAGQGQPGGDGSADQAGSTQAPPSWTIDKDNPELQKYIQQLKQLKGSTTLQKQQAGSEPTLLDGILQATVAKWVQGWIANFVRGRIETEFDVTEFVEGAKDALYTVHELLAEEDWEGLKPMMSAKLLTAWRDTAAEYRAQGFVWRTQLGPEPWLGGLRGLGFINKAQMEDYDPAIASLAPDVPPLSAAPTGMFMVLTVSLKVEQLTTISREDGKVVAELKDLRPLSWKFATGPLPGELPVDQLGTPWFLLSI</sequence>
<dbReference type="PROSITE" id="PS00633">
    <property type="entry name" value="BROMODOMAIN_1"/>
    <property type="match status" value="1"/>
</dbReference>
<dbReference type="SUPFAM" id="SSF54427">
    <property type="entry name" value="NTF2-like"/>
    <property type="match status" value="1"/>
</dbReference>
<dbReference type="EMBL" id="LHPF02000004">
    <property type="protein sequence ID" value="PSC74593.1"/>
    <property type="molecule type" value="Genomic_DNA"/>
</dbReference>
<dbReference type="PANTHER" id="PTHR45926">
    <property type="entry name" value="OSJNBA0053K19.4 PROTEIN"/>
    <property type="match status" value="1"/>
</dbReference>